<keyword evidence="2" id="KW-1133">Transmembrane helix</keyword>
<proteinExistence type="predicted"/>
<evidence type="ECO:0000313" key="3">
    <source>
        <dbReference type="EMBL" id="KAH6598270.1"/>
    </source>
</evidence>
<comment type="caution">
    <text evidence="3">The sequence shown here is derived from an EMBL/GenBank/DDBJ whole genome shotgun (WGS) entry which is preliminary data.</text>
</comment>
<name>A0ABQ8FHB5_9FUNG</name>
<evidence type="ECO:0000313" key="4">
    <source>
        <dbReference type="Proteomes" id="UP001648503"/>
    </source>
</evidence>
<evidence type="ECO:0000256" key="2">
    <source>
        <dbReference type="SAM" id="Phobius"/>
    </source>
</evidence>
<reference evidence="3 4" key="1">
    <citation type="submission" date="2021-02" db="EMBL/GenBank/DDBJ databases">
        <title>Variation within the Batrachochytrium salamandrivorans European outbreak.</title>
        <authorList>
            <person name="Kelly M."/>
            <person name="Pasmans F."/>
            <person name="Shea T.P."/>
            <person name="Munoz J.F."/>
            <person name="Carranza S."/>
            <person name="Cuomo C.A."/>
            <person name="Martel A."/>
        </authorList>
    </citation>
    <scope>NUCLEOTIDE SEQUENCE [LARGE SCALE GENOMIC DNA]</scope>
    <source>
        <strain evidence="3 4">AMFP18/2</strain>
    </source>
</reference>
<feature type="transmembrane region" description="Helical" evidence="2">
    <location>
        <begin position="6"/>
        <end position="25"/>
    </location>
</feature>
<keyword evidence="4" id="KW-1185">Reference proteome</keyword>
<evidence type="ECO:0000256" key="1">
    <source>
        <dbReference type="SAM" id="MobiDB-lite"/>
    </source>
</evidence>
<dbReference type="Proteomes" id="UP001648503">
    <property type="component" value="Unassembled WGS sequence"/>
</dbReference>
<feature type="region of interest" description="Disordered" evidence="1">
    <location>
        <begin position="163"/>
        <end position="188"/>
    </location>
</feature>
<gene>
    <name evidence="3" type="ORF">BASA50_003884</name>
</gene>
<protein>
    <submittedName>
        <fullName evidence="3">Uncharacterized protein</fullName>
    </submittedName>
</protein>
<sequence length="319" mass="36051">MIYTSYVRIAIIVALMGAYVAMPIAQDPTSVHLEKRVPQDDIDDAEMLLPGSSAGELHGTSPKGAISKSQSKLNCRGKKCKLPRMTVHEFLRRDMELVFIDTNGELTKEFSKTARVTPQKYKDYLTTIKEIETNNDKKRAEEKKAVAAAKKKELADQKRVKAEEKKEAAAASKKRKAEEKETKKVRKQVDAEKKRIAKINPRAFISDKQSLQKWREVTKRLMNALKSALLVSKEDLEEALADSSSETDATGQSQMPRVQAKKLYISRFGVVSFVETHGSRENPISDKAYLKLLSTLSRDERTAWGLKPKSMLPRIFSRH</sequence>
<keyword evidence="2" id="KW-0812">Transmembrane</keyword>
<dbReference type="EMBL" id="JAFCIX010000114">
    <property type="protein sequence ID" value="KAH6598270.1"/>
    <property type="molecule type" value="Genomic_DNA"/>
</dbReference>
<feature type="compositionally biased region" description="Basic and acidic residues" evidence="1">
    <location>
        <begin position="176"/>
        <end position="188"/>
    </location>
</feature>
<accession>A0ABQ8FHB5</accession>
<keyword evidence="2" id="KW-0472">Membrane</keyword>
<organism evidence="3 4">
    <name type="scientific">Batrachochytrium salamandrivorans</name>
    <dbReference type="NCBI Taxonomy" id="1357716"/>
    <lineage>
        <taxon>Eukaryota</taxon>
        <taxon>Fungi</taxon>
        <taxon>Fungi incertae sedis</taxon>
        <taxon>Chytridiomycota</taxon>
        <taxon>Chytridiomycota incertae sedis</taxon>
        <taxon>Chytridiomycetes</taxon>
        <taxon>Rhizophydiales</taxon>
        <taxon>Rhizophydiales incertae sedis</taxon>
        <taxon>Batrachochytrium</taxon>
    </lineage>
</organism>